<dbReference type="InterPro" id="IPR036280">
    <property type="entry name" value="Multihaem_cyt_sf"/>
</dbReference>
<sequence>MAQSEGRGAGVSRRDLLATTGGFAGGFVLGALFAGKGLPPSRAAAGDVPEWPWPYTKLDPDAVAVKAHQAFYEGGCHYAVAKAVLSELREKVGYPYTVLPYDMFRYGEGGVVGWGSLCGALNGAGVVINLVSAKPAYQQLTNEVVGWYTQAEIPHYVPQGKEPMPTSVAGSPLCHVSVSKWATASGMGAESKERAERCARLCADVARRTVELLNSKQDGTFKAAFTPAAGIKDCLSCHGKEDLNNVREIKMNCIQCHEPHT</sequence>
<dbReference type="PROSITE" id="PS51318">
    <property type="entry name" value="TAT"/>
    <property type="match status" value="1"/>
</dbReference>
<proteinExistence type="predicted"/>
<protein>
    <submittedName>
        <fullName evidence="1">C-GCAxxG-C-C family protein</fullName>
    </submittedName>
</protein>
<evidence type="ECO:0000313" key="1">
    <source>
        <dbReference type="EMBL" id="WRP17222.1"/>
    </source>
</evidence>
<dbReference type="SUPFAM" id="SSF48695">
    <property type="entry name" value="Multiheme cytochromes"/>
    <property type="match status" value="1"/>
</dbReference>
<accession>A0ABZ1BWR4</accession>
<evidence type="ECO:0000313" key="2">
    <source>
        <dbReference type="Proteomes" id="UP001332192"/>
    </source>
</evidence>
<dbReference type="InterPro" id="IPR010181">
    <property type="entry name" value="CGCAxxGCC_motif"/>
</dbReference>
<dbReference type="EMBL" id="CP141615">
    <property type="protein sequence ID" value="WRP17222.1"/>
    <property type="molecule type" value="Genomic_DNA"/>
</dbReference>
<dbReference type="Pfam" id="PF09719">
    <property type="entry name" value="C_GCAxxG_C_C"/>
    <property type="match status" value="1"/>
</dbReference>
<reference evidence="1 2" key="1">
    <citation type="journal article" date="2024" name="Front. Microbiol.">
        <title>Novel thermophilic genera Geochorda gen. nov. and Carboxydochorda gen. nov. from the deep terrestrial subsurface reveal the ecophysiological diversity in the class Limnochordia.</title>
        <authorList>
            <person name="Karnachuk O.V."/>
            <person name="Lukina A.P."/>
            <person name="Avakyan M.R."/>
            <person name="Kadnikov V.V."/>
            <person name="Begmatov S."/>
            <person name="Beletsky A.V."/>
            <person name="Vlasova K.G."/>
            <person name="Novikov A.A."/>
            <person name="Shcherbakova V.A."/>
            <person name="Mardanov A.V."/>
            <person name="Ravin N.V."/>
        </authorList>
    </citation>
    <scope>NUCLEOTIDE SEQUENCE [LARGE SCALE GENOMIC DNA]</scope>
    <source>
        <strain evidence="1 2">L945</strain>
    </source>
</reference>
<organism evidence="1 2">
    <name type="scientific">Carboxydichorda subterranea</name>
    <dbReference type="NCBI Taxonomy" id="3109565"/>
    <lineage>
        <taxon>Bacteria</taxon>
        <taxon>Bacillati</taxon>
        <taxon>Bacillota</taxon>
        <taxon>Limnochordia</taxon>
        <taxon>Limnochordales</taxon>
        <taxon>Geochordaceae</taxon>
        <taxon>Carboxydichorda</taxon>
    </lineage>
</organism>
<gene>
    <name evidence="1" type="ORF">U7230_14245</name>
</gene>
<dbReference type="RefSeq" id="WP_324716494.1">
    <property type="nucleotide sequence ID" value="NZ_CP141615.1"/>
</dbReference>
<dbReference type="Proteomes" id="UP001332192">
    <property type="component" value="Chromosome"/>
</dbReference>
<name>A0ABZ1BWR4_9FIRM</name>
<dbReference type="InterPro" id="IPR006311">
    <property type="entry name" value="TAT_signal"/>
</dbReference>
<keyword evidence="2" id="KW-1185">Reference proteome</keyword>